<evidence type="ECO:0000256" key="1">
    <source>
        <dbReference type="ARBA" id="ARBA00004123"/>
    </source>
</evidence>
<dbReference type="GO" id="GO:0000981">
    <property type="term" value="F:DNA-binding transcription factor activity, RNA polymerase II-specific"/>
    <property type="evidence" value="ECO:0007669"/>
    <property type="project" value="InterPro"/>
</dbReference>
<feature type="region of interest" description="Disordered" evidence="3">
    <location>
        <begin position="173"/>
        <end position="355"/>
    </location>
</feature>
<dbReference type="HOGENOM" id="CLU_709913_0_0_1"/>
<comment type="subcellular location">
    <subcellularLocation>
        <location evidence="1">Nucleus</location>
    </subcellularLocation>
</comment>
<dbReference type="GO" id="GO:0008270">
    <property type="term" value="F:zinc ion binding"/>
    <property type="evidence" value="ECO:0007669"/>
    <property type="project" value="InterPro"/>
</dbReference>
<dbReference type="OrthoDB" id="3362851at2759"/>
<feature type="compositionally biased region" description="Low complexity" evidence="3">
    <location>
        <begin position="217"/>
        <end position="234"/>
    </location>
</feature>
<accession>S8DQ24</accession>
<proteinExistence type="predicted"/>
<protein>
    <recommendedName>
        <fullName evidence="4">Zn(2)-C6 fungal-type domain-containing protein</fullName>
    </recommendedName>
</protein>
<dbReference type="InterPro" id="IPR001138">
    <property type="entry name" value="Zn2Cys6_DnaBD"/>
</dbReference>
<feature type="compositionally biased region" description="Low complexity" evidence="3">
    <location>
        <begin position="270"/>
        <end position="281"/>
    </location>
</feature>
<dbReference type="InterPro" id="IPR036864">
    <property type="entry name" value="Zn2-C6_fun-type_DNA-bd_sf"/>
</dbReference>
<dbReference type="STRING" id="743788.S8DQ24"/>
<evidence type="ECO:0000313" key="6">
    <source>
        <dbReference type="Proteomes" id="UP000015241"/>
    </source>
</evidence>
<dbReference type="EMBL" id="KE504223">
    <property type="protein sequence ID" value="EPS94767.1"/>
    <property type="molecule type" value="Genomic_DNA"/>
</dbReference>
<sequence length="355" mass="38278">MHHTLPPIRELHPGLPLPSPMPLSPTAASGSGHGHMQLHSYPVASGSTLGLRRSVDDSDAEGDAQEPPKKKRRRQALSCTECKRRKIKCDRAQPCGPCTRRGEPSKCQWHIIEPMEKYVTRAEYDELKTKVNDLESMVHRLTAGALPARMAGHAPVSSGPVSRVESIQGTAITPYHAAPPPSMPSSIYHTMPPSRPLPGRSESSSHLHRQSRHTAVRSPSQSSRPSTSQGSSQQAVAGPSPATEPPYYPPSPHASTSVPSTPIAGPSGPVSSRRASLSVAAMTNPIPYQPDSRPLSPPKKYTAQTPPPPGQRLRREHLIGSAPASHLTHHPPYPRPHHTLLRSPVEKPRASLIPA</sequence>
<dbReference type="PROSITE" id="PS50048">
    <property type="entry name" value="ZN2_CY6_FUNGAL_2"/>
    <property type="match status" value="1"/>
</dbReference>
<name>S8DQ24_FOMSC</name>
<dbReference type="PANTHER" id="PTHR31001">
    <property type="entry name" value="UNCHARACTERIZED TRANSCRIPTIONAL REGULATORY PROTEIN"/>
    <property type="match status" value="1"/>
</dbReference>
<dbReference type="SMART" id="SM00066">
    <property type="entry name" value="GAL4"/>
    <property type="match status" value="1"/>
</dbReference>
<dbReference type="eggNOG" id="ENOG502QQCV">
    <property type="taxonomic scope" value="Eukaryota"/>
</dbReference>
<reference evidence="5 6" key="1">
    <citation type="journal article" date="2012" name="Science">
        <title>The Paleozoic origin of enzymatic lignin decomposition reconstructed from 31 fungal genomes.</title>
        <authorList>
            <person name="Floudas D."/>
            <person name="Binder M."/>
            <person name="Riley R."/>
            <person name="Barry K."/>
            <person name="Blanchette R.A."/>
            <person name="Henrissat B."/>
            <person name="Martinez A.T."/>
            <person name="Otillar R."/>
            <person name="Spatafora J.W."/>
            <person name="Yadav J.S."/>
            <person name="Aerts A."/>
            <person name="Benoit I."/>
            <person name="Boyd A."/>
            <person name="Carlson A."/>
            <person name="Copeland A."/>
            <person name="Coutinho P.M."/>
            <person name="de Vries R.P."/>
            <person name="Ferreira P."/>
            <person name="Findley K."/>
            <person name="Foster B."/>
            <person name="Gaskell J."/>
            <person name="Glotzer D."/>
            <person name="Gorecki P."/>
            <person name="Heitman J."/>
            <person name="Hesse C."/>
            <person name="Hori C."/>
            <person name="Igarashi K."/>
            <person name="Jurgens J.A."/>
            <person name="Kallen N."/>
            <person name="Kersten P."/>
            <person name="Kohler A."/>
            <person name="Kuees U."/>
            <person name="Kumar T.K.A."/>
            <person name="Kuo A."/>
            <person name="LaButti K."/>
            <person name="Larrondo L.F."/>
            <person name="Lindquist E."/>
            <person name="Ling A."/>
            <person name="Lombard V."/>
            <person name="Lucas S."/>
            <person name="Lundell T."/>
            <person name="Martin R."/>
            <person name="McLaughlin D.J."/>
            <person name="Morgenstern I."/>
            <person name="Morin E."/>
            <person name="Murat C."/>
            <person name="Nagy L.G."/>
            <person name="Nolan M."/>
            <person name="Ohm R.A."/>
            <person name="Patyshakuliyeva A."/>
            <person name="Rokas A."/>
            <person name="Ruiz-Duenas F.J."/>
            <person name="Sabat G."/>
            <person name="Salamov A."/>
            <person name="Samejima M."/>
            <person name="Schmutz J."/>
            <person name="Slot J.C."/>
            <person name="St John F."/>
            <person name="Stenlid J."/>
            <person name="Sun H."/>
            <person name="Sun S."/>
            <person name="Syed K."/>
            <person name="Tsang A."/>
            <person name="Wiebenga A."/>
            <person name="Young D."/>
            <person name="Pisabarro A."/>
            <person name="Eastwood D.C."/>
            <person name="Martin F."/>
            <person name="Cullen D."/>
            <person name="Grigoriev I.V."/>
            <person name="Hibbett D.S."/>
        </authorList>
    </citation>
    <scope>NUCLEOTIDE SEQUENCE</scope>
    <source>
        <strain evidence="6">FP-58527</strain>
    </source>
</reference>
<evidence type="ECO:0000256" key="2">
    <source>
        <dbReference type="ARBA" id="ARBA00023242"/>
    </source>
</evidence>
<dbReference type="AlphaFoldDB" id="S8DQ24"/>
<keyword evidence="2" id="KW-0539">Nucleus</keyword>
<dbReference type="CDD" id="cd00067">
    <property type="entry name" value="GAL4"/>
    <property type="match status" value="1"/>
</dbReference>
<dbReference type="PROSITE" id="PS00463">
    <property type="entry name" value="ZN2_CY6_FUNGAL_1"/>
    <property type="match status" value="1"/>
</dbReference>
<dbReference type="Pfam" id="PF00172">
    <property type="entry name" value="Zn_clus"/>
    <property type="match status" value="1"/>
</dbReference>
<evidence type="ECO:0000256" key="3">
    <source>
        <dbReference type="SAM" id="MobiDB-lite"/>
    </source>
</evidence>
<dbReference type="InParanoid" id="S8DQ24"/>
<dbReference type="GO" id="GO:0005634">
    <property type="term" value="C:nucleus"/>
    <property type="evidence" value="ECO:0007669"/>
    <property type="project" value="UniProtKB-SubCell"/>
</dbReference>
<feature type="compositionally biased region" description="Pro residues" evidence="3">
    <location>
        <begin position="242"/>
        <end position="252"/>
    </location>
</feature>
<feature type="compositionally biased region" description="Basic residues" evidence="3">
    <location>
        <begin position="206"/>
        <end position="215"/>
    </location>
</feature>
<evidence type="ECO:0000313" key="5">
    <source>
        <dbReference type="EMBL" id="EPS94767.1"/>
    </source>
</evidence>
<organism evidence="5 6">
    <name type="scientific">Fomitopsis schrenkii</name>
    <name type="common">Brown rot fungus</name>
    <dbReference type="NCBI Taxonomy" id="2126942"/>
    <lineage>
        <taxon>Eukaryota</taxon>
        <taxon>Fungi</taxon>
        <taxon>Dikarya</taxon>
        <taxon>Basidiomycota</taxon>
        <taxon>Agaricomycotina</taxon>
        <taxon>Agaricomycetes</taxon>
        <taxon>Polyporales</taxon>
        <taxon>Fomitopsis</taxon>
    </lineage>
</organism>
<gene>
    <name evidence="5" type="ORF">FOMPIDRAFT_1133696</name>
</gene>
<dbReference type="InterPro" id="IPR050613">
    <property type="entry name" value="Sec_Metabolite_Reg"/>
</dbReference>
<evidence type="ECO:0000259" key="4">
    <source>
        <dbReference type="PROSITE" id="PS50048"/>
    </source>
</evidence>
<dbReference type="SUPFAM" id="SSF57701">
    <property type="entry name" value="Zn2/Cys6 DNA-binding domain"/>
    <property type="match status" value="1"/>
</dbReference>
<dbReference type="Proteomes" id="UP000015241">
    <property type="component" value="Unassembled WGS sequence"/>
</dbReference>
<feature type="region of interest" description="Disordered" evidence="3">
    <location>
        <begin position="1"/>
        <end position="77"/>
    </location>
</feature>
<keyword evidence="6" id="KW-1185">Reference proteome</keyword>
<dbReference type="PANTHER" id="PTHR31001:SF89">
    <property type="entry name" value="ZN(2)-C6 FUNGAL-TYPE DOMAIN-CONTAINING PROTEIN"/>
    <property type="match status" value="1"/>
</dbReference>
<feature type="domain" description="Zn(2)-C6 fungal-type" evidence="4">
    <location>
        <begin position="78"/>
        <end position="109"/>
    </location>
</feature>
<dbReference type="Gene3D" id="4.10.240.10">
    <property type="entry name" value="Zn(2)-C6 fungal-type DNA-binding domain"/>
    <property type="match status" value="1"/>
</dbReference>